<keyword evidence="14" id="KW-0804">Transcription</keyword>
<evidence type="ECO:0000256" key="11">
    <source>
        <dbReference type="ARBA" id="ARBA00022840"/>
    </source>
</evidence>
<dbReference type="SUPFAM" id="SSF47954">
    <property type="entry name" value="Cyclin-like"/>
    <property type="match status" value="2"/>
</dbReference>
<evidence type="ECO:0000256" key="1">
    <source>
        <dbReference type="ARBA" id="ARBA00004123"/>
    </source>
</evidence>
<dbReference type="InterPro" id="IPR013150">
    <property type="entry name" value="TFIIB_cyclin"/>
</dbReference>
<evidence type="ECO:0000256" key="7">
    <source>
        <dbReference type="ARBA" id="ARBA00022741"/>
    </source>
</evidence>
<sequence length="614" mass="69392">MVWCKHCGKNVPGIRPYDAALSCDLCGRILENFNFSTEVTFVKNAAGQSQASGNILKSVQSGMSSSRERIIRKATDELMNLRDALGIGDDRDDVIVMASNFFRIALDHNFTKGRSRELVFSSCLYLTCRQFKLAVLLIDFSSYLRVSVYDLGSVYLQLCDMLYITENHNYEKLVDPSIFIPRFSNMLLKGAHNNKLVLTATHIIASMKRDWMQTGRKPSGICGAALYTAALSHGIKCSKTDILNIVHICEATLTKRLIEFGDTEAASLTADELSKTEREKETAALRSKRKPNSYKEGVVLCMHQDCKPVDYGLCESCYDEFMTVSGGLEGGSDPPAFQRAEKERMEEKASSEENDKQVNLDGHSDESSTLSDVDDRELDCYFRTPEEVRLVKIFFDHENPGYDEKEAAKKAAGLNACNNASNIFEASKAAAAKSRKEKRQQRAEEEKNAPPPATGIEAVDSMVKRKKFRDINCDYLEELFDASVEKSPKRSKTETVMEKKKKEEHEIVENEQEEEDYAAPYEMNTDKKFYESEERLLDGQQIAVKKLTNMSPQGVEGFLNMTRFDIINGIVRAILYLHQDSRLRIVHRDLKPSNVLLDKDMTLKIRDGSDLCRK</sequence>
<feature type="compositionally biased region" description="Basic and acidic residues" evidence="18">
    <location>
        <begin position="495"/>
        <end position="508"/>
    </location>
</feature>
<dbReference type="Gene3D" id="1.10.510.10">
    <property type="entry name" value="Transferase(Phosphotransferase) domain 1"/>
    <property type="match status" value="1"/>
</dbReference>
<evidence type="ECO:0000256" key="4">
    <source>
        <dbReference type="ARBA" id="ARBA00022527"/>
    </source>
</evidence>
<evidence type="ECO:0000256" key="8">
    <source>
        <dbReference type="ARBA" id="ARBA00022771"/>
    </source>
</evidence>
<dbReference type="GO" id="GO:0005634">
    <property type="term" value="C:nucleus"/>
    <property type="evidence" value="ECO:0007669"/>
    <property type="project" value="UniProtKB-SubCell"/>
</dbReference>
<dbReference type="InterPro" id="IPR011009">
    <property type="entry name" value="Kinase-like_dom_sf"/>
</dbReference>
<keyword evidence="5" id="KW-0808">Transferase</keyword>
<evidence type="ECO:0000256" key="3">
    <source>
        <dbReference type="ARBA" id="ARBA00012513"/>
    </source>
</evidence>
<dbReference type="InterPro" id="IPR000812">
    <property type="entry name" value="TFIIB"/>
</dbReference>
<comment type="catalytic activity">
    <reaction evidence="16">
        <text>L-threonyl-[protein] + ATP = O-phospho-L-threonyl-[protein] + ADP + H(+)</text>
        <dbReference type="Rhea" id="RHEA:46608"/>
        <dbReference type="Rhea" id="RHEA-COMP:11060"/>
        <dbReference type="Rhea" id="RHEA-COMP:11605"/>
        <dbReference type="ChEBI" id="CHEBI:15378"/>
        <dbReference type="ChEBI" id="CHEBI:30013"/>
        <dbReference type="ChEBI" id="CHEBI:30616"/>
        <dbReference type="ChEBI" id="CHEBI:61977"/>
        <dbReference type="ChEBI" id="CHEBI:456216"/>
        <dbReference type="EC" id="2.7.11.1"/>
    </reaction>
</comment>
<keyword evidence="15" id="KW-0539">Nucleus</keyword>
<dbReference type="InterPro" id="IPR013763">
    <property type="entry name" value="Cyclin-like_dom"/>
</dbReference>
<dbReference type="Pfam" id="PF07741">
    <property type="entry name" value="BRF1"/>
    <property type="match status" value="1"/>
</dbReference>
<evidence type="ECO:0000256" key="6">
    <source>
        <dbReference type="ARBA" id="ARBA00022723"/>
    </source>
</evidence>
<evidence type="ECO:0000256" key="16">
    <source>
        <dbReference type="ARBA" id="ARBA00047899"/>
    </source>
</evidence>
<dbReference type="InterPro" id="IPR000719">
    <property type="entry name" value="Prot_kinase_dom"/>
</dbReference>
<dbReference type="AlphaFoldDB" id="A0A7G2EE58"/>
<gene>
    <name evidence="20" type="ORF">AT9943_LOCUS9487</name>
</gene>
<evidence type="ECO:0000256" key="18">
    <source>
        <dbReference type="SAM" id="MobiDB-lite"/>
    </source>
</evidence>
<dbReference type="PANTHER" id="PTHR11618">
    <property type="entry name" value="TRANSCRIPTION INITIATION FACTOR IIB-RELATED"/>
    <property type="match status" value="1"/>
</dbReference>
<evidence type="ECO:0000256" key="12">
    <source>
        <dbReference type="ARBA" id="ARBA00023015"/>
    </source>
</evidence>
<keyword evidence="8" id="KW-0863">Zinc-finger</keyword>
<dbReference type="PROSITE" id="PS00108">
    <property type="entry name" value="PROTEIN_KINASE_ST"/>
    <property type="match status" value="1"/>
</dbReference>
<evidence type="ECO:0000256" key="5">
    <source>
        <dbReference type="ARBA" id="ARBA00022679"/>
    </source>
</evidence>
<dbReference type="EC" id="2.7.11.1" evidence="3"/>
<dbReference type="CDD" id="cd20554">
    <property type="entry name" value="CYCLIN_TFIIIB90_rpt2"/>
    <property type="match status" value="1"/>
</dbReference>
<dbReference type="InterPro" id="IPR008271">
    <property type="entry name" value="Ser/Thr_kinase_AS"/>
</dbReference>
<evidence type="ECO:0000256" key="14">
    <source>
        <dbReference type="ARBA" id="ARBA00023163"/>
    </source>
</evidence>
<keyword evidence="4" id="KW-0723">Serine/threonine-protein kinase</keyword>
<keyword evidence="10" id="KW-0862">Zinc</keyword>
<feature type="region of interest" description="Disordered" evidence="18">
    <location>
        <begin position="495"/>
        <end position="514"/>
    </location>
</feature>
<evidence type="ECO:0000256" key="17">
    <source>
        <dbReference type="ARBA" id="ARBA00048679"/>
    </source>
</evidence>
<reference evidence="20 21" key="1">
    <citation type="submission" date="2020-09" db="EMBL/GenBank/DDBJ databases">
        <authorList>
            <person name="Ashkenazy H."/>
        </authorList>
    </citation>
    <scope>NUCLEOTIDE SEQUENCE [LARGE SCALE GENOMIC DNA]</scope>
    <source>
        <strain evidence="21">cv. Cdm-0</strain>
    </source>
</reference>
<keyword evidence="13" id="KW-0010">Activator</keyword>
<dbReference type="InterPro" id="IPR036915">
    <property type="entry name" value="Cyclin-like_sf"/>
</dbReference>
<dbReference type="PANTHER" id="PTHR11618:SF4">
    <property type="entry name" value="TRANSCRIPTION FACTOR IIIB 90 KDA SUBUNIT"/>
    <property type="match status" value="1"/>
</dbReference>
<dbReference type="PROSITE" id="PS50011">
    <property type="entry name" value="PROTEIN_KINASE_DOM"/>
    <property type="match status" value="1"/>
</dbReference>
<dbReference type="FunFam" id="1.10.510.10:FF:001023">
    <property type="entry name" value="Os07g0541700 protein"/>
    <property type="match status" value="1"/>
</dbReference>
<dbReference type="SUPFAM" id="SSF56112">
    <property type="entry name" value="Protein kinase-like (PK-like)"/>
    <property type="match status" value="1"/>
</dbReference>
<dbReference type="InterPro" id="IPR011665">
    <property type="entry name" value="BRF1_TBP-bd_dom"/>
</dbReference>
<comment type="catalytic activity">
    <reaction evidence="17">
        <text>L-seryl-[protein] + ATP = O-phospho-L-seryl-[protein] + ADP + H(+)</text>
        <dbReference type="Rhea" id="RHEA:17989"/>
        <dbReference type="Rhea" id="RHEA-COMP:9863"/>
        <dbReference type="Rhea" id="RHEA-COMP:11604"/>
        <dbReference type="ChEBI" id="CHEBI:15378"/>
        <dbReference type="ChEBI" id="CHEBI:29999"/>
        <dbReference type="ChEBI" id="CHEBI:30616"/>
        <dbReference type="ChEBI" id="CHEBI:83421"/>
        <dbReference type="ChEBI" id="CHEBI:456216"/>
        <dbReference type="EC" id="2.7.11.1"/>
    </reaction>
</comment>
<dbReference type="Pfam" id="PF00382">
    <property type="entry name" value="TFIIB"/>
    <property type="match status" value="2"/>
</dbReference>
<protein>
    <recommendedName>
        <fullName evidence="3">non-specific serine/threonine protein kinase</fullName>
        <ecNumber evidence="3">2.7.11.1</ecNumber>
    </recommendedName>
</protein>
<evidence type="ECO:0000256" key="9">
    <source>
        <dbReference type="ARBA" id="ARBA00022777"/>
    </source>
</evidence>
<keyword evidence="12" id="KW-0805">Transcription regulation</keyword>
<dbReference type="EMBL" id="LR881467">
    <property type="protein sequence ID" value="CAD5321419.1"/>
    <property type="molecule type" value="Genomic_DNA"/>
</dbReference>
<evidence type="ECO:0000256" key="2">
    <source>
        <dbReference type="ARBA" id="ARBA00010857"/>
    </source>
</evidence>
<accession>A0A7G2EE58</accession>
<dbReference type="Gene3D" id="1.10.472.10">
    <property type="entry name" value="Cyclin-like"/>
    <property type="match status" value="2"/>
</dbReference>
<organism evidence="20 21">
    <name type="scientific">Arabidopsis thaliana</name>
    <name type="common">Mouse-ear cress</name>
    <dbReference type="NCBI Taxonomy" id="3702"/>
    <lineage>
        <taxon>Eukaryota</taxon>
        <taxon>Viridiplantae</taxon>
        <taxon>Streptophyta</taxon>
        <taxon>Embryophyta</taxon>
        <taxon>Tracheophyta</taxon>
        <taxon>Spermatophyta</taxon>
        <taxon>Magnoliopsida</taxon>
        <taxon>eudicotyledons</taxon>
        <taxon>Gunneridae</taxon>
        <taxon>Pentapetalae</taxon>
        <taxon>rosids</taxon>
        <taxon>malvids</taxon>
        <taxon>Brassicales</taxon>
        <taxon>Brassicaceae</taxon>
        <taxon>Camelineae</taxon>
        <taxon>Arabidopsis</taxon>
    </lineage>
</organism>
<dbReference type="Gene3D" id="1.20.5.650">
    <property type="entry name" value="Single helix bin"/>
    <property type="match status" value="1"/>
</dbReference>
<dbReference type="FunFam" id="1.10.472.10:FF:000066">
    <property type="entry name" value="Transcription factor IIIB subunit"/>
    <property type="match status" value="1"/>
</dbReference>
<dbReference type="GO" id="GO:0004674">
    <property type="term" value="F:protein serine/threonine kinase activity"/>
    <property type="evidence" value="ECO:0007669"/>
    <property type="project" value="UniProtKB-KW"/>
</dbReference>
<keyword evidence="11" id="KW-0067">ATP-binding</keyword>
<evidence type="ECO:0000256" key="13">
    <source>
        <dbReference type="ARBA" id="ARBA00023159"/>
    </source>
</evidence>
<dbReference type="FunFam" id="1.10.472.10:FF:000007">
    <property type="entry name" value="Transcription factor IIIB 90 kDa subunit"/>
    <property type="match status" value="1"/>
</dbReference>
<dbReference type="Proteomes" id="UP000516314">
    <property type="component" value="Chromosome 2"/>
</dbReference>
<feature type="compositionally biased region" description="Basic and acidic residues" evidence="18">
    <location>
        <begin position="344"/>
        <end position="366"/>
    </location>
</feature>
<keyword evidence="7" id="KW-0547">Nucleotide-binding</keyword>
<evidence type="ECO:0000313" key="21">
    <source>
        <dbReference type="Proteomes" id="UP000516314"/>
    </source>
</evidence>
<dbReference type="GO" id="GO:0005524">
    <property type="term" value="F:ATP binding"/>
    <property type="evidence" value="ECO:0007669"/>
    <property type="project" value="UniProtKB-KW"/>
</dbReference>
<keyword evidence="9" id="KW-0418">Kinase</keyword>
<name>A0A7G2EE58_ARATH</name>
<keyword evidence="6" id="KW-0479">Metal-binding</keyword>
<evidence type="ECO:0000256" key="10">
    <source>
        <dbReference type="ARBA" id="ARBA00022833"/>
    </source>
</evidence>
<dbReference type="Pfam" id="PF00069">
    <property type="entry name" value="Pkinase"/>
    <property type="match status" value="1"/>
</dbReference>
<feature type="region of interest" description="Disordered" evidence="18">
    <location>
        <begin position="344"/>
        <end position="371"/>
    </location>
</feature>
<comment type="subcellular location">
    <subcellularLocation>
        <location evidence="1">Nucleus</location>
    </subcellularLocation>
</comment>
<dbReference type="GO" id="GO:0070897">
    <property type="term" value="P:transcription preinitiation complex assembly"/>
    <property type="evidence" value="ECO:0007669"/>
    <property type="project" value="InterPro"/>
</dbReference>
<dbReference type="GO" id="GO:0017025">
    <property type="term" value="F:TBP-class protein binding"/>
    <property type="evidence" value="ECO:0007669"/>
    <property type="project" value="InterPro"/>
</dbReference>
<evidence type="ECO:0000259" key="19">
    <source>
        <dbReference type="PROSITE" id="PS50011"/>
    </source>
</evidence>
<dbReference type="GO" id="GO:0008270">
    <property type="term" value="F:zinc ion binding"/>
    <property type="evidence" value="ECO:0007669"/>
    <property type="project" value="UniProtKB-KW"/>
</dbReference>
<dbReference type="SMART" id="SM00385">
    <property type="entry name" value="CYCLIN"/>
    <property type="match status" value="2"/>
</dbReference>
<evidence type="ECO:0000313" key="20">
    <source>
        <dbReference type="EMBL" id="CAD5321419.1"/>
    </source>
</evidence>
<feature type="region of interest" description="Disordered" evidence="18">
    <location>
        <begin position="428"/>
        <end position="458"/>
    </location>
</feature>
<comment type="similarity">
    <text evidence="2">Belongs to the TFIIB family.</text>
</comment>
<proteinExistence type="inferred from homology"/>
<evidence type="ECO:0000256" key="15">
    <source>
        <dbReference type="ARBA" id="ARBA00023242"/>
    </source>
</evidence>
<feature type="domain" description="Protein kinase" evidence="19">
    <location>
        <begin position="394"/>
        <end position="614"/>
    </location>
</feature>